<keyword evidence="5 6" id="KW-0472">Membrane</keyword>
<keyword evidence="3 6" id="KW-0812">Transmembrane</keyword>
<comment type="caution">
    <text evidence="8">The sequence shown here is derived from an EMBL/GenBank/DDBJ whole genome shotgun (WGS) entry which is preliminary data.</text>
</comment>
<accession>A0ABU0GIU7</accession>
<evidence type="ECO:0000256" key="3">
    <source>
        <dbReference type="ARBA" id="ARBA00022692"/>
    </source>
</evidence>
<feature type="transmembrane region" description="Helical" evidence="6">
    <location>
        <begin position="99"/>
        <end position="123"/>
    </location>
</feature>
<evidence type="ECO:0000313" key="9">
    <source>
        <dbReference type="Proteomes" id="UP001240250"/>
    </source>
</evidence>
<organism evidence="8 9">
    <name type="scientific">Cellulomonas iranensis</name>
    <dbReference type="NCBI Taxonomy" id="76862"/>
    <lineage>
        <taxon>Bacteria</taxon>
        <taxon>Bacillati</taxon>
        <taxon>Actinomycetota</taxon>
        <taxon>Actinomycetes</taxon>
        <taxon>Micrococcales</taxon>
        <taxon>Cellulomonadaceae</taxon>
        <taxon>Cellulomonas</taxon>
    </lineage>
</organism>
<keyword evidence="4 6" id="KW-1133">Transmembrane helix</keyword>
<feature type="transmembrane region" description="Helical" evidence="6">
    <location>
        <begin position="383"/>
        <end position="403"/>
    </location>
</feature>
<dbReference type="EMBL" id="JAUSVM010000001">
    <property type="protein sequence ID" value="MDQ0424525.1"/>
    <property type="molecule type" value="Genomic_DNA"/>
</dbReference>
<keyword evidence="2" id="KW-0813">Transport</keyword>
<dbReference type="PROSITE" id="PS50850">
    <property type="entry name" value="MFS"/>
    <property type="match status" value="1"/>
</dbReference>
<feature type="transmembrane region" description="Helical" evidence="6">
    <location>
        <begin position="224"/>
        <end position="243"/>
    </location>
</feature>
<dbReference type="PANTHER" id="PTHR42718">
    <property type="entry name" value="MAJOR FACILITATOR SUPERFAMILY MULTIDRUG TRANSPORTER MFSC"/>
    <property type="match status" value="1"/>
</dbReference>
<dbReference type="InterPro" id="IPR020846">
    <property type="entry name" value="MFS_dom"/>
</dbReference>
<keyword evidence="9" id="KW-1185">Reference proteome</keyword>
<dbReference type="PANTHER" id="PTHR42718:SF9">
    <property type="entry name" value="MAJOR FACILITATOR SUPERFAMILY MULTIDRUG TRANSPORTER MFSC"/>
    <property type="match status" value="1"/>
</dbReference>
<gene>
    <name evidence="8" type="ORF">JO380_000906</name>
</gene>
<feature type="transmembrane region" description="Helical" evidence="6">
    <location>
        <begin position="308"/>
        <end position="330"/>
    </location>
</feature>
<dbReference type="SUPFAM" id="SSF103473">
    <property type="entry name" value="MFS general substrate transporter"/>
    <property type="match status" value="1"/>
</dbReference>
<feature type="transmembrane region" description="Helical" evidence="6">
    <location>
        <begin position="342"/>
        <end position="371"/>
    </location>
</feature>
<dbReference type="InterPro" id="IPR036259">
    <property type="entry name" value="MFS_trans_sf"/>
</dbReference>
<evidence type="ECO:0000256" key="2">
    <source>
        <dbReference type="ARBA" id="ARBA00022448"/>
    </source>
</evidence>
<feature type="transmembrane region" description="Helical" evidence="6">
    <location>
        <begin position="41"/>
        <end position="60"/>
    </location>
</feature>
<dbReference type="Gene3D" id="1.20.1250.20">
    <property type="entry name" value="MFS general substrate transporter like domains"/>
    <property type="match status" value="2"/>
</dbReference>
<evidence type="ECO:0000259" key="7">
    <source>
        <dbReference type="PROSITE" id="PS50850"/>
    </source>
</evidence>
<evidence type="ECO:0000256" key="5">
    <source>
        <dbReference type="ARBA" id="ARBA00023136"/>
    </source>
</evidence>
<proteinExistence type="predicted"/>
<dbReference type="InterPro" id="IPR011701">
    <property type="entry name" value="MFS"/>
</dbReference>
<reference evidence="8 9" key="1">
    <citation type="submission" date="2023-07" db="EMBL/GenBank/DDBJ databases">
        <title>Sequencing the genomes of 1000 actinobacteria strains.</title>
        <authorList>
            <person name="Klenk H.-P."/>
        </authorList>
    </citation>
    <scope>NUCLEOTIDE SEQUENCE [LARGE SCALE GENOMIC DNA]</scope>
    <source>
        <strain evidence="8 9">DSM 14785</strain>
    </source>
</reference>
<dbReference type="Proteomes" id="UP001240250">
    <property type="component" value="Unassembled WGS sequence"/>
</dbReference>
<feature type="transmembrane region" description="Helical" evidence="6">
    <location>
        <begin position="72"/>
        <end position="93"/>
    </location>
</feature>
<evidence type="ECO:0000256" key="4">
    <source>
        <dbReference type="ARBA" id="ARBA00022989"/>
    </source>
</evidence>
<evidence type="ECO:0000256" key="1">
    <source>
        <dbReference type="ARBA" id="ARBA00004651"/>
    </source>
</evidence>
<evidence type="ECO:0000313" key="8">
    <source>
        <dbReference type="EMBL" id="MDQ0424525.1"/>
    </source>
</evidence>
<feature type="transmembrane region" description="Helical" evidence="6">
    <location>
        <begin position="284"/>
        <end position="302"/>
    </location>
</feature>
<feature type="transmembrane region" description="Helical" evidence="6">
    <location>
        <begin position="163"/>
        <end position="185"/>
    </location>
</feature>
<comment type="subcellular location">
    <subcellularLocation>
        <location evidence="1">Cell membrane</location>
        <topology evidence="1">Multi-pass membrane protein</topology>
    </subcellularLocation>
</comment>
<feature type="transmembrane region" description="Helical" evidence="6">
    <location>
        <begin position="255"/>
        <end position="272"/>
    </location>
</feature>
<evidence type="ECO:0000256" key="6">
    <source>
        <dbReference type="SAM" id="Phobius"/>
    </source>
</evidence>
<feature type="transmembrane region" description="Helical" evidence="6">
    <location>
        <begin position="135"/>
        <end position="157"/>
    </location>
</feature>
<feature type="domain" description="Major facilitator superfamily (MFS) profile" evidence="7">
    <location>
        <begin position="10"/>
        <end position="410"/>
    </location>
</feature>
<sequence length="433" mass="45029">MRTRRSPTVVWAVAAAAYLVAVVHRTALGVAGVDAVQRFGLSATGLAMFSVLQLGVYAALQIPAGRALDRFGARVLITTGSAVMAVGQGLLALADDVPLALAARVLIGAGDAAIFISACRLIAEWFPARRVPVMVQVTGLVGQSGQIVSAVVVAWVLHARGWGVTFGALAAVGAAVTVVAATGLARRPDPAPSAVETAARERFVHAVRAAVLPAGTRLGFWSHFLTPFSFNVVAMLWGVPFFVTAQGRTPAEASVLLTTMTASAMTAGPLVGRWTSRHPLRRSWVVLASAGATFAVWAWLLLPATPRPFAQLVVFAVVIGAGGPVSLVGIDFARTFTTGDRLGTATGFVNTGGFVSTITGVLAVGVVLQLVSPAGATTYPLDAWRLAFAVLLVPWVVGVVGVLHHRRRARADLSAAGTPVPPLREALRRRRAS</sequence>
<name>A0ABU0GIU7_9CELL</name>
<dbReference type="RefSeq" id="WP_070318583.1">
    <property type="nucleotide sequence ID" value="NZ_JAUSVM010000001.1"/>
</dbReference>
<dbReference type="Pfam" id="PF07690">
    <property type="entry name" value="MFS_1"/>
    <property type="match status" value="2"/>
</dbReference>
<dbReference type="CDD" id="cd06174">
    <property type="entry name" value="MFS"/>
    <property type="match status" value="1"/>
</dbReference>
<protein>
    <submittedName>
        <fullName evidence="8">MFS family permease</fullName>
    </submittedName>
</protein>